<proteinExistence type="predicted"/>
<organism evidence="1 2">
    <name type="scientific">Pristionchus entomophagus</name>
    <dbReference type="NCBI Taxonomy" id="358040"/>
    <lineage>
        <taxon>Eukaryota</taxon>
        <taxon>Metazoa</taxon>
        <taxon>Ecdysozoa</taxon>
        <taxon>Nematoda</taxon>
        <taxon>Chromadorea</taxon>
        <taxon>Rhabditida</taxon>
        <taxon>Rhabditina</taxon>
        <taxon>Diplogasteromorpha</taxon>
        <taxon>Diplogasteroidea</taxon>
        <taxon>Neodiplogasteridae</taxon>
        <taxon>Pristionchus</taxon>
    </lineage>
</organism>
<keyword evidence="2" id="KW-1185">Reference proteome</keyword>
<accession>A0AAV5SD67</accession>
<comment type="caution">
    <text evidence="1">The sequence shown here is derived from an EMBL/GenBank/DDBJ whole genome shotgun (WGS) entry which is preliminary data.</text>
</comment>
<gene>
    <name evidence="1" type="ORF">PENTCL1PPCAC_139</name>
</gene>
<name>A0AAV5SD67_9BILA</name>
<dbReference type="AlphaFoldDB" id="A0AAV5SD67"/>
<evidence type="ECO:0000313" key="2">
    <source>
        <dbReference type="Proteomes" id="UP001432027"/>
    </source>
</evidence>
<dbReference type="EMBL" id="BTSX01000001">
    <property type="protein sequence ID" value="GMS77964.1"/>
    <property type="molecule type" value="Genomic_DNA"/>
</dbReference>
<evidence type="ECO:0000313" key="1">
    <source>
        <dbReference type="EMBL" id="GMS77964.1"/>
    </source>
</evidence>
<dbReference type="Proteomes" id="UP001432027">
    <property type="component" value="Unassembled WGS sequence"/>
</dbReference>
<sequence length="160" mass="17688">MSAAASRVVSNRGVPLLYDDAGCKFFDACKGKAKEVNGRTINYQDHYPEHNPPDFAKEIGNSTTEVFNSKLHVSTKKLLFLSSVPPHSSAQKVASILAEHDRFYMASHALARRSHHTLAQQFPQSRQTANIQFSRYIAVSNGAMGKAPLELLQALTTHIH</sequence>
<protein>
    <submittedName>
        <fullName evidence="1">Uncharacterized protein</fullName>
    </submittedName>
</protein>
<feature type="non-terminal residue" evidence="1">
    <location>
        <position position="160"/>
    </location>
</feature>
<reference evidence="1" key="1">
    <citation type="submission" date="2023-10" db="EMBL/GenBank/DDBJ databases">
        <title>Genome assembly of Pristionchus species.</title>
        <authorList>
            <person name="Yoshida K."/>
            <person name="Sommer R.J."/>
        </authorList>
    </citation>
    <scope>NUCLEOTIDE SEQUENCE</scope>
    <source>
        <strain evidence="1">RS0144</strain>
    </source>
</reference>